<proteinExistence type="predicted"/>
<dbReference type="InterPro" id="IPR043428">
    <property type="entry name" value="LivM-like"/>
</dbReference>
<dbReference type="EMBL" id="AWTN01000091">
    <property type="protein sequence ID" value="KGG91956.1"/>
    <property type="molecule type" value="Genomic_DNA"/>
</dbReference>
<feature type="transmembrane region" description="Helical" evidence="6">
    <location>
        <begin position="255"/>
        <end position="274"/>
    </location>
</feature>
<feature type="transmembrane region" description="Helical" evidence="6">
    <location>
        <begin position="188"/>
        <end position="204"/>
    </location>
</feature>
<keyword evidence="2" id="KW-1003">Cell membrane</keyword>
<evidence type="ECO:0000256" key="4">
    <source>
        <dbReference type="ARBA" id="ARBA00022989"/>
    </source>
</evidence>
<accession>A0A096FPV0</accession>
<keyword evidence="10" id="KW-1185">Reference proteome</keyword>
<dbReference type="OrthoDB" id="9814461at2"/>
<organism evidence="9 10">
    <name type="scientific">Comamonas thiooxydans</name>
    <dbReference type="NCBI Taxonomy" id="363952"/>
    <lineage>
        <taxon>Bacteria</taxon>
        <taxon>Pseudomonadati</taxon>
        <taxon>Pseudomonadota</taxon>
        <taxon>Betaproteobacteria</taxon>
        <taxon>Burkholderiales</taxon>
        <taxon>Comamonadaceae</taxon>
        <taxon>Comamonas</taxon>
    </lineage>
</organism>
<evidence type="ECO:0000256" key="2">
    <source>
        <dbReference type="ARBA" id="ARBA00022475"/>
    </source>
</evidence>
<feature type="transmembrane region" description="Helical" evidence="6">
    <location>
        <begin position="343"/>
        <end position="370"/>
    </location>
</feature>
<dbReference type="NCBIfam" id="NF008450">
    <property type="entry name" value="PRK11301.1"/>
    <property type="match status" value="1"/>
</dbReference>
<evidence type="ECO:0000313" key="8">
    <source>
        <dbReference type="EMBL" id="KGG91956.1"/>
    </source>
</evidence>
<dbReference type="AlphaFoldDB" id="A0A096FPV0"/>
<feature type="transmembrane region" description="Helical" evidence="6">
    <location>
        <begin position="109"/>
        <end position="130"/>
    </location>
</feature>
<dbReference type="InterPro" id="IPR021807">
    <property type="entry name" value="LivHM_N"/>
</dbReference>
<dbReference type="RefSeq" id="WP_003079484.1">
    <property type="nucleotide sequence ID" value="NZ_AWOS01000022.1"/>
</dbReference>
<gene>
    <name evidence="9" type="primary">livM</name>
    <name evidence="8" type="ORF">P245_13355</name>
    <name evidence="9" type="ORF">P608_17085</name>
</gene>
<feature type="transmembrane region" description="Helical" evidence="6">
    <location>
        <begin position="12"/>
        <end position="31"/>
    </location>
</feature>
<dbReference type="PANTHER" id="PTHR30482">
    <property type="entry name" value="HIGH-AFFINITY BRANCHED-CHAIN AMINO ACID TRANSPORT SYSTEM PERMEASE"/>
    <property type="match status" value="1"/>
</dbReference>
<keyword evidence="3 6" id="KW-0812">Transmembrane</keyword>
<evidence type="ECO:0000256" key="5">
    <source>
        <dbReference type="ARBA" id="ARBA00023136"/>
    </source>
</evidence>
<dbReference type="EMBL" id="AWTP01000122">
    <property type="protein sequence ID" value="KGH08638.1"/>
    <property type="molecule type" value="Genomic_DNA"/>
</dbReference>
<feature type="transmembrane region" description="Helical" evidence="6">
    <location>
        <begin position="308"/>
        <end position="331"/>
    </location>
</feature>
<dbReference type="Proteomes" id="UP000029549">
    <property type="component" value="Unassembled WGS sequence"/>
</dbReference>
<keyword evidence="4 6" id="KW-1133">Transmembrane helix</keyword>
<accession>A0A0K6HQK2</accession>
<evidence type="ECO:0000256" key="1">
    <source>
        <dbReference type="ARBA" id="ARBA00004651"/>
    </source>
</evidence>
<keyword evidence="5 6" id="KW-0472">Membrane</keyword>
<evidence type="ECO:0000313" key="10">
    <source>
        <dbReference type="Proteomes" id="UP000029549"/>
    </source>
</evidence>
<protein>
    <submittedName>
        <fullName evidence="9">Leucine/isoleucine/valine transporter permease subunit</fullName>
    </submittedName>
</protein>
<comment type="caution">
    <text evidence="9">The sequence shown here is derived from an EMBL/GenBank/DDBJ whole genome shotgun (WGS) entry which is preliminary data.</text>
</comment>
<dbReference type="GeneID" id="63999357"/>
<dbReference type="Proteomes" id="UP000029567">
    <property type="component" value="Unassembled WGS sequence"/>
</dbReference>
<evidence type="ECO:0000313" key="9">
    <source>
        <dbReference type="EMBL" id="KGH08638.1"/>
    </source>
</evidence>
<feature type="transmembrane region" description="Helical" evidence="6">
    <location>
        <begin position="162"/>
        <end position="181"/>
    </location>
</feature>
<dbReference type="GO" id="GO:0005886">
    <property type="term" value="C:plasma membrane"/>
    <property type="evidence" value="ECO:0007669"/>
    <property type="project" value="UniProtKB-SubCell"/>
</dbReference>
<dbReference type="GO" id="GO:0015658">
    <property type="term" value="F:branched-chain amino acid transmembrane transporter activity"/>
    <property type="evidence" value="ECO:0007669"/>
    <property type="project" value="InterPro"/>
</dbReference>
<dbReference type="CDD" id="cd06581">
    <property type="entry name" value="TM_PBP1_LivM_like"/>
    <property type="match status" value="1"/>
</dbReference>
<reference evidence="10 11" key="1">
    <citation type="submission" date="2013-09" db="EMBL/GenBank/DDBJ databases">
        <title>High correlation between genotypes and phenotypes of environmental bacteria Comamonas testosteroni strains.</title>
        <authorList>
            <person name="Liu L."/>
            <person name="Zhu W."/>
            <person name="Xia X."/>
            <person name="Xu B."/>
            <person name="Luo M."/>
            <person name="Wang G."/>
        </authorList>
    </citation>
    <scope>NUCLEOTIDE SEQUENCE [LARGE SCALE GENOMIC DNA]</scope>
    <source>
        <strain evidence="9 10">DF2</strain>
        <strain evidence="8 11">JL14</strain>
    </source>
</reference>
<comment type="subcellular location">
    <subcellularLocation>
        <location evidence="1">Cell membrane</location>
        <topology evidence="1">Multi-pass membrane protein</topology>
    </subcellularLocation>
</comment>
<dbReference type="InterPro" id="IPR001851">
    <property type="entry name" value="ABC_transp_permease"/>
</dbReference>
<sequence length="412" mass="44947">MKYSFSAALRDALIATVMTAIVVTPIFSLHLERAGVRTIITPDWSMTGWACLAIFVVQMLKPLLAGKLPKVNLPAVPQMKSGTRNVVIFVVLMMAASWPFFAGRNAVDIATLAMIYVMLGLGLNVVVGFAGLLDLGFVGFYAVGAYTYALLFHWAGWTFWEALPLAGAASALFGFVLGFPVLRLRGDYLAIVTLGFGEIIRLLLTNLTSFTGGPDGISSIPKPTVLGLPMTRSPLTEDGTTFHQFFGLEFNSMHMVIFVYLMALLLAMVTLFISNRLIRMPIGRAWEALREDEIACRSLGLNPMKIKLSAFTLGAMFAGFGGAFFAARQGIVNPESFTFIESALILAIVVLGGMGSQLGVIVAAIILTVLPELAREFSEYRMLIFGLVMILMMVWRPQGLLPMKRHQVEVKS</sequence>
<evidence type="ECO:0000259" key="7">
    <source>
        <dbReference type="Pfam" id="PF11862"/>
    </source>
</evidence>
<name>A0A096FPV0_9BURK</name>
<dbReference type="PANTHER" id="PTHR30482:SF20">
    <property type="entry name" value="HIGH-AFFINITY BRANCHED-CHAIN AMINO ACID TRANSPORT SYSTEM PERMEASE PROTEIN LIVM"/>
    <property type="match status" value="1"/>
</dbReference>
<feature type="transmembrane region" description="Helical" evidence="6">
    <location>
        <begin position="382"/>
        <end position="398"/>
    </location>
</feature>
<evidence type="ECO:0000256" key="6">
    <source>
        <dbReference type="SAM" id="Phobius"/>
    </source>
</evidence>
<dbReference type="Pfam" id="PF02653">
    <property type="entry name" value="BPD_transp_2"/>
    <property type="match status" value="1"/>
</dbReference>
<feature type="transmembrane region" description="Helical" evidence="6">
    <location>
        <begin position="85"/>
        <end position="103"/>
    </location>
</feature>
<dbReference type="Pfam" id="PF11862">
    <property type="entry name" value="DUF3382"/>
    <property type="match status" value="1"/>
</dbReference>
<evidence type="ECO:0000313" key="11">
    <source>
        <dbReference type="Proteomes" id="UP000029567"/>
    </source>
</evidence>
<feature type="domain" description="High-affinity branched-chain amino acid transport system permease LivHM N-terminal" evidence="7">
    <location>
        <begin position="8"/>
        <end position="98"/>
    </location>
</feature>
<feature type="transmembrane region" description="Helical" evidence="6">
    <location>
        <begin position="137"/>
        <end position="156"/>
    </location>
</feature>
<feature type="transmembrane region" description="Helical" evidence="6">
    <location>
        <begin position="46"/>
        <end position="64"/>
    </location>
</feature>
<evidence type="ECO:0000256" key="3">
    <source>
        <dbReference type="ARBA" id="ARBA00022692"/>
    </source>
</evidence>